<keyword evidence="4" id="KW-1185">Reference proteome</keyword>
<feature type="transmembrane region" description="Helical" evidence="2">
    <location>
        <begin position="365"/>
        <end position="386"/>
    </location>
</feature>
<feature type="transmembrane region" description="Helical" evidence="2">
    <location>
        <begin position="105"/>
        <end position="126"/>
    </location>
</feature>
<feature type="transmembrane region" description="Helical" evidence="2">
    <location>
        <begin position="336"/>
        <end position="359"/>
    </location>
</feature>
<feature type="transmembrane region" description="Helical" evidence="2">
    <location>
        <begin position="174"/>
        <end position="193"/>
    </location>
</feature>
<evidence type="ECO:0000313" key="3">
    <source>
        <dbReference type="EMBL" id="MFE9173222.1"/>
    </source>
</evidence>
<dbReference type="InterPro" id="IPR011701">
    <property type="entry name" value="MFS"/>
</dbReference>
<dbReference type="RefSeq" id="WP_073950422.1">
    <property type="nucleotide sequence ID" value="NZ_JBIAFJ010000031.1"/>
</dbReference>
<name>A0ABW6L177_9ACTN</name>
<gene>
    <name evidence="3" type="ORF">ACFYNZ_27795</name>
</gene>
<dbReference type="EMBL" id="JBIAFJ010000031">
    <property type="protein sequence ID" value="MFE9173222.1"/>
    <property type="molecule type" value="Genomic_DNA"/>
</dbReference>
<evidence type="ECO:0000313" key="4">
    <source>
        <dbReference type="Proteomes" id="UP001601197"/>
    </source>
</evidence>
<feature type="transmembrane region" description="Helical" evidence="2">
    <location>
        <begin position="214"/>
        <end position="238"/>
    </location>
</feature>
<protein>
    <submittedName>
        <fullName evidence="3">MFS transporter</fullName>
    </submittedName>
</protein>
<feature type="compositionally biased region" description="Basic and acidic residues" evidence="1">
    <location>
        <begin position="403"/>
        <end position="412"/>
    </location>
</feature>
<keyword evidence="2" id="KW-0812">Transmembrane</keyword>
<dbReference type="InterPro" id="IPR036259">
    <property type="entry name" value="MFS_trans_sf"/>
</dbReference>
<organism evidence="3 4">
    <name type="scientific">Streptomyces kebangsaanensis</name>
    <dbReference type="NCBI Taxonomy" id="864058"/>
    <lineage>
        <taxon>Bacteria</taxon>
        <taxon>Bacillati</taxon>
        <taxon>Actinomycetota</taxon>
        <taxon>Actinomycetes</taxon>
        <taxon>Kitasatosporales</taxon>
        <taxon>Streptomycetaceae</taxon>
        <taxon>Streptomyces</taxon>
    </lineage>
</organism>
<dbReference type="SUPFAM" id="SSF103473">
    <property type="entry name" value="MFS general substrate transporter"/>
    <property type="match status" value="1"/>
</dbReference>
<feature type="transmembrane region" description="Helical" evidence="2">
    <location>
        <begin position="43"/>
        <end position="67"/>
    </location>
</feature>
<dbReference type="Gene3D" id="1.20.1250.20">
    <property type="entry name" value="MFS general substrate transporter like domains"/>
    <property type="match status" value="2"/>
</dbReference>
<keyword evidence="2" id="KW-0472">Membrane</keyword>
<feature type="transmembrane region" description="Helical" evidence="2">
    <location>
        <begin position="250"/>
        <end position="272"/>
    </location>
</feature>
<proteinExistence type="predicted"/>
<evidence type="ECO:0000256" key="1">
    <source>
        <dbReference type="SAM" id="MobiDB-lite"/>
    </source>
</evidence>
<feature type="transmembrane region" description="Helical" evidence="2">
    <location>
        <begin position="301"/>
        <end position="324"/>
    </location>
</feature>
<evidence type="ECO:0000256" key="2">
    <source>
        <dbReference type="SAM" id="Phobius"/>
    </source>
</evidence>
<keyword evidence="2" id="KW-1133">Transmembrane helix</keyword>
<dbReference type="PANTHER" id="PTHR23542:SF1">
    <property type="entry name" value="MAJOR FACILITATOR SUPERFAMILY (MFS) PROFILE DOMAIN-CONTAINING PROTEIN"/>
    <property type="match status" value="1"/>
</dbReference>
<accession>A0ABW6L177</accession>
<feature type="transmembrane region" description="Helical" evidence="2">
    <location>
        <begin position="79"/>
        <end position="99"/>
    </location>
</feature>
<dbReference type="PANTHER" id="PTHR23542">
    <property type="match status" value="1"/>
</dbReference>
<dbReference type="Pfam" id="PF07690">
    <property type="entry name" value="MFS_1"/>
    <property type="match status" value="1"/>
</dbReference>
<feature type="region of interest" description="Disordered" evidence="1">
    <location>
        <begin position="393"/>
        <end position="412"/>
    </location>
</feature>
<dbReference type="Proteomes" id="UP001601197">
    <property type="component" value="Unassembled WGS sequence"/>
</dbReference>
<feature type="transmembrane region" description="Helical" evidence="2">
    <location>
        <begin position="279"/>
        <end position="295"/>
    </location>
</feature>
<sequence length="412" mass="42600">MPSPYLALFAVPGSKSFSAAGFIGRMPLSMMGIGVVTMISQLTGRYGLAGALSATIALAAAAIGPQISRLVDQYGQRRVLRPATLVSLTAAAGLLLAVTFRWPDWVLFVCAAGIGSVPSLGAMVRARWAALYRGTPQLHTAYSFESVVDEACFVFGPIVSIGLSTAWFPEAGPLLAACFLAVGVFWLTAQRATEPEPHPREQRGGGSAMRARGLRVLVSTFVATGTIFGAVDVVTVAFADERGHKGAASVVLALYAAGSCTAGVVFGLLRFAGPPARRWLLGICTMAVSMIPLLLVGNLPFLAVALFVAGLSVAPTMITTMALVEEHVPRAQLTEGMTWVSTGLAVGVALGSSAAGWVIDAAGARAGYGVPVVSGAVAVAVGFLGYRRLSRPAPGRGGSVGQHNEHEERHVA</sequence>
<reference evidence="3 4" key="1">
    <citation type="submission" date="2024-10" db="EMBL/GenBank/DDBJ databases">
        <title>The Natural Products Discovery Center: Release of the First 8490 Sequenced Strains for Exploring Actinobacteria Biosynthetic Diversity.</title>
        <authorList>
            <person name="Kalkreuter E."/>
            <person name="Kautsar S.A."/>
            <person name="Yang D."/>
            <person name="Bader C.D."/>
            <person name="Teijaro C.N."/>
            <person name="Fluegel L."/>
            <person name="Davis C.M."/>
            <person name="Simpson J.R."/>
            <person name="Lauterbach L."/>
            <person name="Steele A.D."/>
            <person name="Gui C."/>
            <person name="Meng S."/>
            <person name="Li G."/>
            <person name="Viehrig K."/>
            <person name="Ye F."/>
            <person name="Su P."/>
            <person name="Kiefer A.F."/>
            <person name="Nichols A."/>
            <person name="Cepeda A.J."/>
            <person name="Yan W."/>
            <person name="Fan B."/>
            <person name="Jiang Y."/>
            <person name="Adhikari A."/>
            <person name="Zheng C.-J."/>
            <person name="Schuster L."/>
            <person name="Cowan T.M."/>
            <person name="Smanski M.J."/>
            <person name="Chevrette M.G."/>
            <person name="De Carvalho L.P.S."/>
            <person name="Shen B."/>
        </authorList>
    </citation>
    <scope>NUCLEOTIDE SEQUENCE [LARGE SCALE GENOMIC DNA]</scope>
    <source>
        <strain evidence="3 4">NPDC007147</strain>
    </source>
</reference>
<comment type="caution">
    <text evidence="3">The sequence shown here is derived from an EMBL/GenBank/DDBJ whole genome shotgun (WGS) entry which is preliminary data.</text>
</comment>